<feature type="transmembrane region" description="Helical" evidence="1">
    <location>
        <begin position="230"/>
        <end position="251"/>
    </location>
</feature>
<feature type="transmembrane region" description="Helical" evidence="1">
    <location>
        <begin position="38"/>
        <end position="63"/>
    </location>
</feature>
<feature type="transmembrane region" description="Helical" evidence="1">
    <location>
        <begin position="69"/>
        <end position="88"/>
    </location>
</feature>
<feature type="transmembrane region" description="Helical" evidence="1">
    <location>
        <begin position="257"/>
        <end position="279"/>
    </location>
</feature>
<feature type="transmembrane region" description="Helical" evidence="1">
    <location>
        <begin position="201"/>
        <end position="223"/>
    </location>
</feature>
<keyword evidence="3" id="KW-1185">Reference proteome</keyword>
<evidence type="ECO:0000256" key="1">
    <source>
        <dbReference type="SAM" id="Phobius"/>
    </source>
</evidence>
<reference evidence="2 3" key="1">
    <citation type="submission" date="2020-05" db="EMBL/GenBank/DDBJ databases">
        <authorList>
            <person name="Mo P."/>
        </authorList>
    </citation>
    <scope>NUCLEOTIDE SEQUENCE [LARGE SCALE GENOMIC DNA]</scope>
    <source>
        <strain evidence="2 3">Gen01</strain>
    </source>
</reference>
<feature type="transmembrane region" description="Helical" evidence="1">
    <location>
        <begin position="6"/>
        <end position="29"/>
    </location>
</feature>
<keyword evidence="1" id="KW-0812">Transmembrane</keyword>
<gene>
    <name evidence="2" type="ORF">HOP40_07255</name>
</gene>
<dbReference type="EMBL" id="CP053564">
    <property type="protein sequence ID" value="QJY45624.1"/>
    <property type="molecule type" value="Genomic_DNA"/>
</dbReference>
<dbReference type="RefSeq" id="WP_172155910.1">
    <property type="nucleotide sequence ID" value="NZ_CP053564.1"/>
</dbReference>
<evidence type="ECO:0000313" key="3">
    <source>
        <dbReference type="Proteomes" id="UP000505377"/>
    </source>
</evidence>
<evidence type="ECO:0000313" key="2">
    <source>
        <dbReference type="EMBL" id="QJY45624.1"/>
    </source>
</evidence>
<protein>
    <submittedName>
        <fullName evidence="2">Uncharacterized protein</fullName>
    </submittedName>
</protein>
<dbReference type="InterPro" id="IPR046671">
    <property type="entry name" value="DUF6541"/>
</dbReference>
<keyword evidence="1" id="KW-1133">Transmembrane helix</keyword>
<feature type="transmembrane region" description="Helical" evidence="1">
    <location>
        <begin position="425"/>
        <end position="450"/>
    </location>
</feature>
<feature type="transmembrane region" description="Helical" evidence="1">
    <location>
        <begin position="286"/>
        <end position="304"/>
    </location>
</feature>
<dbReference type="Proteomes" id="UP000505377">
    <property type="component" value="Chromosome"/>
</dbReference>
<sequence length="670" mass="68576">MAELLAAWLPALPAALVAVAWCVLPGLLVTTALGLRGVLAWGTAPAVSVATVAVGAVVASAAALPWSPLVALVPALALALLLAAARWGRARLRLRRDAPAPPPPARDGTPVTLAAIAGLAVAALVGAFTVVDGMSLPTALSQTYDAVFHYSAVARIVAEGDASSLTLGTLTSPGAVAAFYPAAWHDLVSLVVLTAGASVPVASNAVAGVMAAVVWPLSCTALVRVVAGPSWAAVAAAPVLATGFIAFPWSLLSFGVLWPNLVGMSLVPAVLAVVVAAVGREAVGPLTRARAVVLLPVLLAGLALGHPSTVFSLAVIGAFPVGWSFARMLGRMLRAGRWAVAVPAGLAAVAVVTAVVGWLLTSPVFDDVRSFDWPAFVTPLDAVRETALGATNSKGPAWVVSVVVLVGLVAALWRPGYRWLVPAHLASATLYVLAASSESPLTAAITAFWYNDSYRLAAMIPVTGVPLAVVGLLAVGALLGRLPGLSRIGTDGLTALATVAVLVGSGGMYARTHASFVDDSYLAVPAGRSELVDPAERAFYDRVAAIVPPDAVVAQNPWTGSALLWALTGREVLFPHLTGDWTADQDLIGRHLDDVQADPATCAVVTRSDVRYLLVGNADFWPGDARSLEYPGLASPDPRSGFELLASDRFGNALYRVPACDPAAGSPADG</sequence>
<keyword evidence="1" id="KW-0472">Membrane</keyword>
<organism evidence="2 3">
    <name type="scientific">Pseudonocardia broussonetiae</name>
    <dbReference type="NCBI Taxonomy" id="2736640"/>
    <lineage>
        <taxon>Bacteria</taxon>
        <taxon>Bacillati</taxon>
        <taxon>Actinomycetota</taxon>
        <taxon>Actinomycetes</taxon>
        <taxon>Pseudonocardiales</taxon>
        <taxon>Pseudonocardiaceae</taxon>
        <taxon>Pseudonocardia</taxon>
    </lineage>
</organism>
<dbReference type="Pfam" id="PF20176">
    <property type="entry name" value="DUF6541"/>
    <property type="match status" value="1"/>
</dbReference>
<dbReference type="AlphaFoldDB" id="A0A6M6JCG1"/>
<feature type="transmembrane region" description="Helical" evidence="1">
    <location>
        <begin position="492"/>
        <end position="510"/>
    </location>
</feature>
<name>A0A6M6JCG1_9PSEU</name>
<feature type="transmembrane region" description="Helical" evidence="1">
    <location>
        <begin position="395"/>
        <end position="413"/>
    </location>
</feature>
<accession>A0A6M6JCG1</accession>
<feature type="transmembrane region" description="Helical" evidence="1">
    <location>
        <begin position="456"/>
        <end position="480"/>
    </location>
</feature>
<dbReference type="KEGG" id="pbro:HOP40_07255"/>
<feature type="transmembrane region" description="Helical" evidence="1">
    <location>
        <begin position="109"/>
        <end position="131"/>
    </location>
</feature>
<proteinExistence type="predicted"/>
<feature type="transmembrane region" description="Helical" evidence="1">
    <location>
        <begin position="338"/>
        <end position="360"/>
    </location>
</feature>